<dbReference type="GO" id="GO:0102704">
    <property type="term" value="F:GDP-Man:Man(2)GlcNAc(2)-PP-Dol alpha-1,6-mannosyltransferase activity"/>
    <property type="evidence" value="ECO:0007669"/>
    <property type="project" value="UniProtKB-UniRule"/>
</dbReference>
<dbReference type="GO" id="GO:0005789">
    <property type="term" value="C:endoplasmic reticulum membrane"/>
    <property type="evidence" value="ECO:0007669"/>
    <property type="project" value="UniProtKB-SubCell"/>
</dbReference>
<dbReference type="EC" id="2.4.1.132" evidence="3"/>
<comment type="pathway">
    <text evidence="3">Protein modification; protein glycosylation.</text>
</comment>
<gene>
    <name evidence="5" type="ORF">TrCOL_g5160</name>
</gene>
<protein>
    <recommendedName>
        <fullName evidence="3">Alpha-1,3/1,6-mannosyltransferase ALG2</fullName>
        <ecNumber evidence="3">2.4.1.132</ecNumber>
        <ecNumber evidence="3">2.4.1.257</ecNumber>
    </recommendedName>
    <alternativeName>
        <fullName evidence="3">GDP-Man:Man(1)GlcNAc(2)-PP-Dol alpha-1,3-mannosyltransferase</fullName>
    </alternativeName>
</protein>
<comment type="subcellular location">
    <subcellularLocation>
        <location evidence="3">Endoplasmic reticulum membrane</location>
        <topology evidence="3">Single-pass membrane protein</topology>
    </subcellularLocation>
</comment>
<dbReference type="SUPFAM" id="SSF53756">
    <property type="entry name" value="UDP-Glycosyltransferase/glycogen phosphorylase"/>
    <property type="match status" value="1"/>
</dbReference>
<dbReference type="PANTHER" id="PTHR45918:SF1">
    <property type="entry name" value="ALPHA-1,3_1,6-MANNOSYLTRANSFERASE ALG2"/>
    <property type="match status" value="1"/>
</dbReference>
<evidence type="ECO:0000256" key="1">
    <source>
        <dbReference type="ARBA" id="ARBA00022676"/>
    </source>
</evidence>
<evidence type="ECO:0000256" key="2">
    <source>
        <dbReference type="ARBA" id="ARBA00022679"/>
    </source>
</evidence>
<evidence type="ECO:0000313" key="6">
    <source>
        <dbReference type="Proteomes" id="UP001165065"/>
    </source>
</evidence>
<dbReference type="GO" id="GO:0004378">
    <property type="term" value="F:GDP-Man:Man(1)GlcNAc(2)-PP-Dol alpha-1,3-mannosyltransferase activity"/>
    <property type="evidence" value="ECO:0007669"/>
    <property type="project" value="UniProtKB-UniRule"/>
</dbReference>
<proteinExistence type="inferred from homology"/>
<keyword evidence="1 3" id="KW-0328">Glycosyltransferase</keyword>
<accession>A0A9W7GDL1</accession>
<feature type="domain" description="Glycosyl transferase family 1" evidence="4">
    <location>
        <begin position="221"/>
        <end position="396"/>
    </location>
</feature>
<keyword evidence="2 3" id="KW-0808">Transferase</keyword>
<name>A0A9W7GDL1_9STRA</name>
<sequence length="474" mass="52429">MRVAFLHQDLGIGGAEALIVSMASSLIEDGTHPSSHISIFTTRCDQSHCFSQVKRGGCLDGCVKKRGTFIPSSLFGIGTVLFSNLRVLYLGLCIAYEILGNGRKYDVVVVDVLPIAMPILKFLTPRMPICFYCHFPDKYLVRNTVNGVQITAPSLLRRMYRYPMDAVEELAMGSADVVGVNSKFTGKVFREAFPKLRNVSTEVLYPAINLDDFIPPLEVGEKKGKGKGKIRLLSMNRFERKKNIDLAIKMMGVLKEELKKEVFERLELVVAGGYDERNKENVEHMSELKALAQRTSVSSQVTFMPSVSDAVRATLLQTSLCVLYTPDREHFGIVPLEAMYAGTPVIAVASGGPLETVKDGKTGFLCDNTPEAFAGATVKLLQDDFEASAMGKAGHEHVKSNFGLDTFKVSFERLLTKAIKKGEVVKPGGWETDLAFFLIFAVTVFVMGRFQLWASNVLRSSGANKWTLENMFFN</sequence>
<dbReference type="Proteomes" id="UP001165065">
    <property type="component" value="Unassembled WGS sequence"/>
</dbReference>
<evidence type="ECO:0000313" key="5">
    <source>
        <dbReference type="EMBL" id="GMI42482.1"/>
    </source>
</evidence>
<comment type="similarity">
    <text evidence="3">Belongs to the glycosyltransferase group 1 family.</text>
</comment>
<dbReference type="Gene3D" id="3.40.50.2000">
    <property type="entry name" value="Glycogen Phosphorylase B"/>
    <property type="match status" value="1"/>
</dbReference>
<dbReference type="EMBL" id="BRYA01000173">
    <property type="protein sequence ID" value="GMI42482.1"/>
    <property type="molecule type" value="Genomic_DNA"/>
</dbReference>
<comment type="catalytic activity">
    <reaction evidence="3">
        <text>an alpha-D-Man-(1-&gt;3)-beta-D-Man-(1-&gt;4)-beta-D-GlcNAc-(1-&gt;4)-alpha-D-GlcNAc-diphospho-di-trans,poly-cis-dolichol + GDP-alpha-D-mannose = an alpha-D-Man-(1-&gt;3)-[alpha-D-Man-(1-&gt;6)]-beta-D-Man-(1-&gt;4)-beta-D-GlcNAc-(1-&gt;4)-alpha-D-GlcNAc-diphospho-di-trans,poly-cis-dolichol + GDP + H(+)</text>
        <dbReference type="Rhea" id="RHEA:29519"/>
        <dbReference type="Rhea" id="RHEA-COMP:19513"/>
        <dbReference type="Rhea" id="RHEA-COMP:19515"/>
        <dbReference type="ChEBI" id="CHEBI:15378"/>
        <dbReference type="ChEBI" id="CHEBI:57527"/>
        <dbReference type="ChEBI" id="CHEBI:58189"/>
        <dbReference type="ChEBI" id="CHEBI:132510"/>
        <dbReference type="ChEBI" id="CHEBI:132511"/>
        <dbReference type="EC" id="2.4.1.257"/>
    </reaction>
    <physiologicalReaction direction="left-to-right" evidence="3">
        <dbReference type="Rhea" id="RHEA:29520"/>
    </physiologicalReaction>
</comment>
<evidence type="ECO:0000259" key="4">
    <source>
        <dbReference type="Pfam" id="PF00534"/>
    </source>
</evidence>
<dbReference type="InterPro" id="IPR027054">
    <property type="entry name" value="ALG2"/>
</dbReference>
<comment type="catalytic activity">
    <reaction evidence="3">
        <text>a beta-D-Man-(1-&gt;4)-beta-D-GlcNAc-(1-&gt;4)-alpha-D-GlcNAc-diphospho-di-trans,poly-cis-dolichol + GDP-alpha-D-mannose = an alpha-D-Man-(1-&gt;3)-beta-D-Man-(1-&gt;4)-beta-D-GlcNAc-(1-&gt;4)-alpha-D-GlcNAc-diphospho-di-trans,poly-cis-dolichol + GDP + H(+)</text>
        <dbReference type="Rhea" id="RHEA:29515"/>
        <dbReference type="Rhea" id="RHEA-COMP:19511"/>
        <dbReference type="Rhea" id="RHEA-COMP:19513"/>
        <dbReference type="ChEBI" id="CHEBI:15378"/>
        <dbReference type="ChEBI" id="CHEBI:57527"/>
        <dbReference type="ChEBI" id="CHEBI:58189"/>
        <dbReference type="ChEBI" id="CHEBI:58472"/>
        <dbReference type="ChEBI" id="CHEBI:132510"/>
        <dbReference type="EC" id="2.4.1.132"/>
    </reaction>
    <physiologicalReaction direction="left-to-right" evidence="3">
        <dbReference type="Rhea" id="RHEA:29516"/>
    </physiologicalReaction>
</comment>
<dbReference type="AlphaFoldDB" id="A0A9W7GDL1"/>
<evidence type="ECO:0000256" key="3">
    <source>
        <dbReference type="RuleBase" id="RU367136"/>
    </source>
</evidence>
<dbReference type="PANTHER" id="PTHR45918">
    <property type="entry name" value="ALPHA-1,3/1,6-MANNOSYLTRANSFERASE ALG2"/>
    <property type="match status" value="1"/>
</dbReference>
<keyword evidence="6" id="KW-1185">Reference proteome</keyword>
<dbReference type="OrthoDB" id="448893at2759"/>
<organism evidence="5 6">
    <name type="scientific">Triparma columacea</name>
    <dbReference type="NCBI Taxonomy" id="722753"/>
    <lineage>
        <taxon>Eukaryota</taxon>
        <taxon>Sar</taxon>
        <taxon>Stramenopiles</taxon>
        <taxon>Ochrophyta</taxon>
        <taxon>Bolidophyceae</taxon>
        <taxon>Parmales</taxon>
        <taxon>Triparmaceae</taxon>
        <taxon>Triparma</taxon>
    </lineage>
</organism>
<dbReference type="InterPro" id="IPR001296">
    <property type="entry name" value="Glyco_trans_1"/>
</dbReference>
<reference evidence="6" key="1">
    <citation type="journal article" date="2023" name="Commun. Biol.">
        <title>Genome analysis of Parmales, the sister group of diatoms, reveals the evolutionary specialization of diatoms from phago-mixotrophs to photoautotrophs.</title>
        <authorList>
            <person name="Ban H."/>
            <person name="Sato S."/>
            <person name="Yoshikawa S."/>
            <person name="Yamada K."/>
            <person name="Nakamura Y."/>
            <person name="Ichinomiya M."/>
            <person name="Sato N."/>
            <person name="Blanc-Mathieu R."/>
            <person name="Endo H."/>
            <person name="Kuwata A."/>
            <person name="Ogata H."/>
        </authorList>
    </citation>
    <scope>NUCLEOTIDE SEQUENCE [LARGE SCALE GENOMIC DNA]</scope>
</reference>
<dbReference type="Pfam" id="PF00534">
    <property type="entry name" value="Glycos_transf_1"/>
    <property type="match status" value="1"/>
</dbReference>
<comment type="caution">
    <text evidence="5">The sequence shown here is derived from an EMBL/GenBank/DDBJ whole genome shotgun (WGS) entry which is preliminary data.</text>
</comment>
<dbReference type="EC" id="2.4.1.257" evidence="3"/>
<comment type="function">
    <text evidence="3">Mannosylates Man(2)GlcNAc(2)-dolichol diphosphate and Man(1)GlcNAc(2)-dolichol diphosphate to form Man(3)GlcNAc(2)-dolichol diphosphate.</text>
</comment>